<dbReference type="CDD" id="cd13903">
    <property type="entry name" value="CuRO_3_Tv-LCC_like"/>
    <property type="match status" value="1"/>
</dbReference>
<keyword evidence="6" id="KW-0964">Secreted</keyword>
<keyword evidence="12" id="KW-0732">Signal</keyword>
<evidence type="ECO:0000256" key="9">
    <source>
        <dbReference type="ARBA" id="ARBA00023008"/>
    </source>
</evidence>
<evidence type="ECO:0000256" key="7">
    <source>
        <dbReference type="ARBA" id="ARBA00022723"/>
    </source>
</evidence>
<dbReference type="InterPro" id="IPR045087">
    <property type="entry name" value="Cu-oxidase_fam"/>
</dbReference>
<evidence type="ECO:0000256" key="4">
    <source>
        <dbReference type="ARBA" id="ARBA00010609"/>
    </source>
</evidence>
<dbReference type="PROSITE" id="PS00079">
    <property type="entry name" value="MULTICOPPER_OXIDASE1"/>
    <property type="match status" value="2"/>
</dbReference>
<gene>
    <name evidence="16" type="ORF">MYCIT1_LOCUS3306</name>
</gene>
<dbReference type="Gene3D" id="2.60.40.420">
    <property type="entry name" value="Cupredoxins - blue copper proteins"/>
    <property type="match status" value="3"/>
</dbReference>
<evidence type="ECO:0000259" key="14">
    <source>
        <dbReference type="Pfam" id="PF07731"/>
    </source>
</evidence>
<dbReference type="PANTHER" id="PTHR11709">
    <property type="entry name" value="MULTI-COPPER OXIDASE"/>
    <property type="match status" value="1"/>
</dbReference>
<evidence type="ECO:0000259" key="15">
    <source>
        <dbReference type="Pfam" id="PF07732"/>
    </source>
</evidence>
<keyword evidence="8" id="KW-0560">Oxidoreductase</keyword>
<dbReference type="FunFam" id="2.60.40.420:FF:000045">
    <property type="entry name" value="Laccase 2"/>
    <property type="match status" value="1"/>
</dbReference>
<comment type="catalytic activity">
    <reaction evidence="1">
        <text>4 hydroquinone + O2 = 4 benzosemiquinone + 2 H2O</text>
        <dbReference type="Rhea" id="RHEA:11276"/>
        <dbReference type="ChEBI" id="CHEBI:15377"/>
        <dbReference type="ChEBI" id="CHEBI:15379"/>
        <dbReference type="ChEBI" id="CHEBI:17594"/>
        <dbReference type="ChEBI" id="CHEBI:17977"/>
        <dbReference type="EC" id="1.10.3.2"/>
    </reaction>
</comment>
<sequence length="565" mass="60843">MHVASILALSFSLLPRQASGASIHATPRLHPRISSEDVQNRGFLDGLFHSFASVESAAEKAVGDAGAAFAPILDVTGGGTTTMPIVNRVVAPDGFARPSVLAGSSFPGPLITARKGQSFRINVANQLNDTSMETVTTIHWHGFFQSRTPWEDGVAFVSQCPIVPRASFVYDFSTAKQAGTFWYHSHYSTQYCDGLRGAMVVYDPRDPHKSLYDVDDATTVITLADWYHYLSTNAPFIPNPSSTLINGLGRYPGGPASPLSVINVKQGKRYRFRVVAMSCDSSFDFSIDGHTMTIIEVDSINHKPLIVDQITIYAGQRYSVIITANQPVGNYWVRANPDVGNTGHDGGINSAIFRYAGAQNTTPTTTAAVRNPMAETSLHPLVASPAPGKPYPGGADIIFNLDITFNGHFAVNGKSFSSPGVPVLLQILSGLAPAQNLLPTGSVISLPPNKVVEISVPGGTVGAPHPFHLHGHAFWVVRSAGSDHYNFVDPVIRDVVSTGASKSDNTTFRFVTDNAGPWILHCHIDWHLDIGLAVVFAEDIPSVGKERPPISWQSLCPAYNKFIKS</sequence>
<comment type="cofactor">
    <cofactor evidence="2">
        <name>Cu cation</name>
        <dbReference type="ChEBI" id="CHEBI:23378"/>
    </cofactor>
</comment>
<dbReference type="Pfam" id="PF07731">
    <property type="entry name" value="Cu-oxidase_2"/>
    <property type="match status" value="1"/>
</dbReference>
<accession>A0AAD2GW87</accession>
<evidence type="ECO:0000256" key="2">
    <source>
        <dbReference type="ARBA" id="ARBA00001935"/>
    </source>
</evidence>
<dbReference type="InterPro" id="IPR011706">
    <property type="entry name" value="Cu-oxidase_C"/>
</dbReference>
<dbReference type="PANTHER" id="PTHR11709:SF394">
    <property type="entry name" value="FI03373P-RELATED"/>
    <property type="match status" value="1"/>
</dbReference>
<dbReference type="GO" id="GO:0052716">
    <property type="term" value="F:hydroquinone:oxygen oxidoreductase activity"/>
    <property type="evidence" value="ECO:0007669"/>
    <property type="project" value="UniProtKB-EC"/>
</dbReference>
<feature type="domain" description="Plastocyanin-like" evidence="14">
    <location>
        <begin position="419"/>
        <end position="539"/>
    </location>
</feature>
<evidence type="ECO:0000256" key="10">
    <source>
        <dbReference type="ARBA" id="ARBA00023157"/>
    </source>
</evidence>
<dbReference type="InterPro" id="IPR011707">
    <property type="entry name" value="Cu-oxidase-like_N"/>
</dbReference>
<proteinExistence type="inferred from homology"/>
<keyword evidence="17" id="KW-1185">Reference proteome</keyword>
<evidence type="ECO:0000256" key="11">
    <source>
        <dbReference type="ARBA" id="ARBA00023180"/>
    </source>
</evidence>
<dbReference type="InterPro" id="IPR008972">
    <property type="entry name" value="Cupredoxin"/>
</dbReference>
<dbReference type="InterPro" id="IPR033138">
    <property type="entry name" value="Cu_oxidase_CS"/>
</dbReference>
<keyword evidence="10" id="KW-1015">Disulfide bond</keyword>
<comment type="subcellular location">
    <subcellularLocation>
        <location evidence="3">Secreted</location>
    </subcellularLocation>
</comment>
<dbReference type="Proteomes" id="UP001295794">
    <property type="component" value="Unassembled WGS sequence"/>
</dbReference>
<dbReference type="Pfam" id="PF00394">
    <property type="entry name" value="Cu-oxidase"/>
    <property type="match status" value="1"/>
</dbReference>
<comment type="similarity">
    <text evidence="4">Belongs to the multicopper oxidase family.</text>
</comment>
<evidence type="ECO:0000256" key="6">
    <source>
        <dbReference type="ARBA" id="ARBA00022525"/>
    </source>
</evidence>
<evidence type="ECO:0000256" key="3">
    <source>
        <dbReference type="ARBA" id="ARBA00004613"/>
    </source>
</evidence>
<evidence type="ECO:0000256" key="1">
    <source>
        <dbReference type="ARBA" id="ARBA00000349"/>
    </source>
</evidence>
<evidence type="ECO:0000256" key="12">
    <source>
        <dbReference type="SAM" id="SignalP"/>
    </source>
</evidence>
<dbReference type="EMBL" id="CAVNYO010000044">
    <property type="protein sequence ID" value="CAK5263720.1"/>
    <property type="molecule type" value="Genomic_DNA"/>
</dbReference>
<dbReference type="AlphaFoldDB" id="A0AAD2GW87"/>
<dbReference type="GO" id="GO:0005576">
    <property type="term" value="C:extracellular region"/>
    <property type="evidence" value="ECO:0007669"/>
    <property type="project" value="UniProtKB-SubCell"/>
</dbReference>
<evidence type="ECO:0000313" key="16">
    <source>
        <dbReference type="EMBL" id="CAK5263720.1"/>
    </source>
</evidence>
<comment type="caution">
    <text evidence="16">The sequence shown here is derived from an EMBL/GenBank/DDBJ whole genome shotgun (WGS) entry which is preliminary data.</text>
</comment>
<evidence type="ECO:0000313" key="17">
    <source>
        <dbReference type="Proteomes" id="UP001295794"/>
    </source>
</evidence>
<dbReference type="PROSITE" id="PS00080">
    <property type="entry name" value="MULTICOPPER_OXIDASE2"/>
    <property type="match status" value="1"/>
</dbReference>
<dbReference type="GO" id="GO:0005507">
    <property type="term" value="F:copper ion binding"/>
    <property type="evidence" value="ECO:0007669"/>
    <property type="project" value="InterPro"/>
</dbReference>
<evidence type="ECO:0000259" key="13">
    <source>
        <dbReference type="Pfam" id="PF00394"/>
    </source>
</evidence>
<evidence type="ECO:0000256" key="8">
    <source>
        <dbReference type="ARBA" id="ARBA00023002"/>
    </source>
</evidence>
<name>A0AAD2GW87_9AGAR</name>
<organism evidence="16 17">
    <name type="scientific">Mycena citricolor</name>
    <dbReference type="NCBI Taxonomy" id="2018698"/>
    <lineage>
        <taxon>Eukaryota</taxon>
        <taxon>Fungi</taxon>
        <taxon>Dikarya</taxon>
        <taxon>Basidiomycota</taxon>
        <taxon>Agaricomycotina</taxon>
        <taxon>Agaricomycetes</taxon>
        <taxon>Agaricomycetidae</taxon>
        <taxon>Agaricales</taxon>
        <taxon>Marasmiineae</taxon>
        <taxon>Mycenaceae</taxon>
        <taxon>Mycena</taxon>
    </lineage>
</organism>
<dbReference type="InterPro" id="IPR002355">
    <property type="entry name" value="Cu_oxidase_Cu_BS"/>
</dbReference>
<feature type="domain" description="Plastocyanin-like" evidence="13">
    <location>
        <begin position="219"/>
        <end position="358"/>
    </location>
</feature>
<dbReference type="InterPro" id="IPR001117">
    <property type="entry name" value="Cu-oxidase_2nd"/>
</dbReference>
<feature type="domain" description="Plastocyanin-like" evidence="15">
    <location>
        <begin position="91"/>
        <end position="205"/>
    </location>
</feature>
<keyword evidence="7" id="KW-0479">Metal-binding</keyword>
<evidence type="ECO:0000256" key="5">
    <source>
        <dbReference type="ARBA" id="ARBA00012297"/>
    </source>
</evidence>
<protein>
    <recommendedName>
        <fullName evidence="5">laccase</fullName>
        <ecNumber evidence="5">1.10.3.2</ecNumber>
    </recommendedName>
</protein>
<reference evidence="16" key="1">
    <citation type="submission" date="2023-11" db="EMBL/GenBank/DDBJ databases">
        <authorList>
            <person name="De Vega J J."/>
            <person name="De Vega J J."/>
        </authorList>
    </citation>
    <scope>NUCLEOTIDE SEQUENCE</scope>
</reference>
<dbReference type="Pfam" id="PF07732">
    <property type="entry name" value="Cu-oxidase_3"/>
    <property type="match status" value="1"/>
</dbReference>
<dbReference type="SUPFAM" id="SSF49503">
    <property type="entry name" value="Cupredoxins"/>
    <property type="match status" value="3"/>
</dbReference>
<feature type="chain" id="PRO_5042074751" description="laccase" evidence="12">
    <location>
        <begin position="21"/>
        <end position="565"/>
    </location>
</feature>
<feature type="signal peptide" evidence="12">
    <location>
        <begin position="1"/>
        <end position="20"/>
    </location>
</feature>
<keyword evidence="11" id="KW-0325">Glycoprotein</keyword>
<keyword evidence="9" id="KW-0186">Copper</keyword>
<dbReference type="EC" id="1.10.3.2" evidence="5"/>